<organism evidence="5 6">
    <name type="scientific">Coilia grayii</name>
    <name type="common">Gray's grenadier anchovy</name>
    <dbReference type="NCBI Taxonomy" id="363190"/>
    <lineage>
        <taxon>Eukaryota</taxon>
        <taxon>Metazoa</taxon>
        <taxon>Chordata</taxon>
        <taxon>Craniata</taxon>
        <taxon>Vertebrata</taxon>
        <taxon>Euteleostomi</taxon>
        <taxon>Actinopterygii</taxon>
        <taxon>Neopterygii</taxon>
        <taxon>Teleostei</taxon>
        <taxon>Clupei</taxon>
        <taxon>Clupeiformes</taxon>
        <taxon>Clupeoidei</taxon>
        <taxon>Engraulidae</taxon>
        <taxon>Coilinae</taxon>
        <taxon>Coilia</taxon>
    </lineage>
</organism>
<sequence>MSSYFEYKEESHVTRKNTLASSKALGLLLSSGLGTWQFGIKFVLVHVFSMASEVLKKRKPKVLRSEAGTPEMKRNRGEGDQDLRTYNEEAVLDNRRPEQDYEQYKDKCDVIAKLMGEIQELKASGAKEGSVELEERRRECCIHFVTLKKLNRLAHMRLKKARDQTQDAKQRVDVLHLQLQNLLYEVMHLQKEISKCLEFKSQHEEIDLVPTEEFFSDAPSDISRPHLTKDDPHQLTLARLDWELEQRKRLAEQYKTSLASKEKILKGIEVKKEYLGSLRPGLQSIMQASVPLQEYLSMPFEHVQKQADVARHLPPPLYVLLVQASAYGQACDKSLSVFISGDVDEAKALSKPPEDSQDDESDSDAEEEQNTKRRRPTVGGQLDDKRKEMLKCHPLSLCVDLKCKDGNVLQLFFFYLMNLNILTVKARVSTGIHQSSVVSAGELLNSDTLLNCLYTSDNGKETPNPANRYQFDKVGIVSFSDYVGDQGHPYLWVQSLGGLQFPSDNNPESVLTGSKLSASHMEHTMKLLRSRVQARLALHKQFMSLEKNIVPVSAECQHLFPAKVISRLTRWSAITYQEFEEMPLAQHVLKAGLAQETDLFFMAQVERGTACLQTVVVLNPRYPDVTPLFSLCLLWKGERTGRTDDNLRAMESEVNVFRTELLGPRPGHQLLTNQLQRLCVCLDVYLETESQVCDGVEGPREFPREKMCLRTARGPNRLKPFKYNHPQGFFSHR</sequence>
<evidence type="ECO:0000313" key="5">
    <source>
        <dbReference type="EMBL" id="KAL2079683.1"/>
    </source>
</evidence>
<feature type="compositionally biased region" description="Basic and acidic residues" evidence="4">
    <location>
        <begin position="71"/>
        <end position="90"/>
    </location>
</feature>
<keyword evidence="3" id="KW-0539">Nucleus</keyword>
<evidence type="ECO:0000313" key="6">
    <source>
        <dbReference type="Proteomes" id="UP001591681"/>
    </source>
</evidence>
<comment type="subcellular location">
    <subcellularLocation>
        <location evidence="1">Nucleus</location>
    </subcellularLocation>
</comment>
<dbReference type="Pfam" id="PF09766">
    <property type="entry name" value="FmiP_Thoc5"/>
    <property type="match status" value="1"/>
</dbReference>
<gene>
    <name evidence="5" type="ORF">ACEWY4_025427</name>
</gene>
<dbReference type="PANTHER" id="PTHR13375">
    <property type="entry name" value="FMS INTERACTING PROTEIN"/>
    <property type="match status" value="1"/>
</dbReference>
<evidence type="ECO:0008006" key="7">
    <source>
        <dbReference type="Google" id="ProtNLM"/>
    </source>
</evidence>
<reference evidence="5 6" key="1">
    <citation type="submission" date="2024-09" db="EMBL/GenBank/DDBJ databases">
        <title>A chromosome-level genome assembly of Gray's grenadier anchovy, Coilia grayii.</title>
        <authorList>
            <person name="Fu Z."/>
        </authorList>
    </citation>
    <scope>NUCLEOTIDE SEQUENCE [LARGE SCALE GENOMIC DNA]</scope>
    <source>
        <strain evidence="5">G4</strain>
        <tissue evidence="5">Muscle</tissue>
    </source>
</reference>
<feature type="compositionally biased region" description="Acidic residues" evidence="4">
    <location>
        <begin position="355"/>
        <end position="368"/>
    </location>
</feature>
<evidence type="ECO:0000256" key="2">
    <source>
        <dbReference type="ARBA" id="ARBA00008044"/>
    </source>
</evidence>
<evidence type="ECO:0000256" key="1">
    <source>
        <dbReference type="ARBA" id="ARBA00004123"/>
    </source>
</evidence>
<dbReference type="AlphaFoldDB" id="A0ABD1J1A7"/>
<dbReference type="GO" id="GO:0005634">
    <property type="term" value="C:nucleus"/>
    <property type="evidence" value="ECO:0007669"/>
    <property type="project" value="UniProtKB-SubCell"/>
</dbReference>
<evidence type="ECO:0000256" key="4">
    <source>
        <dbReference type="SAM" id="MobiDB-lite"/>
    </source>
</evidence>
<dbReference type="EMBL" id="JBHFQA010000022">
    <property type="protein sequence ID" value="KAL2079683.1"/>
    <property type="molecule type" value="Genomic_DNA"/>
</dbReference>
<comment type="caution">
    <text evidence="5">The sequence shown here is derived from an EMBL/GenBank/DDBJ whole genome shotgun (WGS) entry which is preliminary data.</text>
</comment>
<name>A0ABD1J1A7_9TELE</name>
<dbReference type="PANTHER" id="PTHR13375:SF3">
    <property type="entry name" value="THO COMPLEX SUBUNIT 5 HOMOLOG"/>
    <property type="match status" value="1"/>
</dbReference>
<keyword evidence="6" id="KW-1185">Reference proteome</keyword>
<protein>
    <recommendedName>
        <fullName evidence="7">THO complex subunit 5 homolog</fullName>
    </recommendedName>
</protein>
<feature type="region of interest" description="Disordered" evidence="4">
    <location>
        <begin position="348"/>
        <end position="382"/>
    </location>
</feature>
<accession>A0ABD1J1A7</accession>
<comment type="similarity">
    <text evidence="2">Belongs to the THOC5 family.</text>
</comment>
<dbReference type="Proteomes" id="UP001591681">
    <property type="component" value="Unassembled WGS sequence"/>
</dbReference>
<feature type="region of interest" description="Disordered" evidence="4">
    <location>
        <begin position="65"/>
        <end position="90"/>
    </location>
</feature>
<dbReference type="InterPro" id="IPR019163">
    <property type="entry name" value="THO_Thoc5"/>
</dbReference>
<proteinExistence type="inferred from homology"/>
<evidence type="ECO:0000256" key="3">
    <source>
        <dbReference type="ARBA" id="ARBA00023242"/>
    </source>
</evidence>